<keyword evidence="6" id="KW-0067">ATP-binding</keyword>
<accession>A0A1M7XVI1</accession>
<keyword evidence="4" id="KW-0547">Nucleotide-binding</keyword>
<dbReference type="GO" id="GO:0005524">
    <property type="term" value="F:ATP binding"/>
    <property type="evidence" value="ECO:0007669"/>
    <property type="project" value="UniProtKB-KW"/>
</dbReference>
<dbReference type="GO" id="GO:0008902">
    <property type="term" value="F:hydroxymethylpyrimidine kinase activity"/>
    <property type="evidence" value="ECO:0007669"/>
    <property type="project" value="UniProtKB-EC"/>
</dbReference>
<keyword evidence="3" id="KW-0808">Transferase</keyword>
<dbReference type="InterPro" id="IPR029056">
    <property type="entry name" value="Ribokinase-like"/>
</dbReference>
<dbReference type="Gene3D" id="3.40.1190.20">
    <property type="match status" value="1"/>
</dbReference>
<evidence type="ECO:0000256" key="5">
    <source>
        <dbReference type="ARBA" id="ARBA00022777"/>
    </source>
</evidence>
<dbReference type="InterPro" id="IPR013749">
    <property type="entry name" value="PM/HMP-P_kinase-1"/>
</dbReference>
<organism evidence="8 9">
    <name type="scientific">Desulfopila aestuarii DSM 18488</name>
    <dbReference type="NCBI Taxonomy" id="1121416"/>
    <lineage>
        <taxon>Bacteria</taxon>
        <taxon>Pseudomonadati</taxon>
        <taxon>Thermodesulfobacteriota</taxon>
        <taxon>Desulfobulbia</taxon>
        <taxon>Desulfobulbales</taxon>
        <taxon>Desulfocapsaceae</taxon>
        <taxon>Desulfopila</taxon>
    </lineage>
</organism>
<dbReference type="EMBL" id="FRFE01000001">
    <property type="protein sequence ID" value="SHO42622.1"/>
    <property type="molecule type" value="Genomic_DNA"/>
</dbReference>
<dbReference type="GO" id="GO:0005829">
    <property type="term" value="C:cytosol"/>
    <property type="evidence" value="ECO:0007669"/>
    <property type="project" value="TreeGrafter"/>
</dbReference>
<proteinExistence type="predicted"/>
<dbReference type="GO" id="GO:0008972">
    <property type="term" value="F:phosphomethylpyrimidine kinase activity"/>
    <property type="evidence" value="ECO:0007669"/>
    <property type="project" value="InterPro"/>
</dbReference>
<dbReference type="CDD" id="cd01169">
    <property type="entry name" value="HMPP_kinase"/>
    <property type="match status" value="1"/>
</dbReference>
<dbReference type="AlphaFoldDB" id="A0A1M7XVI1"/>
<dbReference type="GO" id="GO:0009229">
    <property type="term" value="P:thiamine diphosphate biosynthetic process"/>
    <property type="evidence" value="ECO:0007669"/>
    <property type="project" value="UniProtKB-UniPathway"/>
</dbReference>
<protein>
    <recommendedName>
        <fullName evidence="2">hydroxymethylpyrimidine kinase</fullName>
        <ecNumber evidence="2">2.7.1.49</ecNumber>
    </recommendedName>
</protein>
<dbReference type="RefSeq" id="WP_200802294.1">
    <property type="nucleotide sequence ID" value="NZ_FRFE01000001.1"/>
</dbReference>
<dbReference type="NCBIfam" id="TIGR00097">
    <property type="entry name" value="HMP-P_kinase"/>
    <property type="match status" value="1"/>
</dbReference>
<comment type="pathway">
    <text evidence="1">Cofactor biosynthesis; thiamine diphosphate biosynthesis.</text>
</comment>
<evidence type="ECO:0000259" key="7">
    <source>
        <dbReference type="Pfam" id="PF08543"/>
    </source>
</evidence>
<evidence type="ECO:0000256" key="6">
    <source>
        <dbReference type="ARBA" id="ARBA00022840"/>
    </source>
</evidence>
<reference evidence="8 9" key="1">
    <citation type="submission" date="2016-12" db="EMBL/GenBank/DDBJ databases">
        <authorList>
            <person name="Song W.-J."/>
            <person name="Kurnit D.M."/>
        </authorList>
    </citation>
    <scope>NUCLEOTIDE SEQUENCE [LARGE SCALE GENOMIC DNA]</scope>
    <source>
        <strain evidence="8 9">DSM 18488</strain>
    </source>
</reference>
<evidence type="ECO:0000313" key="8">
    <source>
        <dbReference type="EMBL" id="SHO42622.1"/>
    </source>
</evidence>
<dbReference type="EC" id="2.7.1.49" evidence="2"/>
<dbReference type="FunFam" id="3.40.1190.20:FF:000003">
    <property type="entry name" value="Phosphomethylpyrimidine kinase ThiD"/>
    <property type="match status" value="1"/>
</dbReference>
<evidence type="ECO:0000256" key="1">
    <source>
        <dbReference type="ARBA" id="ARBA00004948"/>
    </source>
</evidence>
<name>A0A1M7XVI1_9BACT</name>
<keyword evidence="5 8" id="KW-0418">Kinase</keyword>
<dbReference type="PANTHER" id="PTHR20858:SF17">
    <property type="entry name" value="HYDROXYMETHYLPYRIMIDINE_PHOSPHOMETHYLPYRIMIDINE KINASE THI20-RELATED"/>
    <property type="match status" value="1"/>
</dbReference>
<dbReference type="STRING" id="1121416.SAMN02745220_00057"/>
<dbReference type="Proteomes" id="UP000184603">
    <property type="component" value="Unassembled WGS sequence"/>
</dbReference>
<evidence type="ECO:0000313" key="9">
    <source>
        <dbReference type="Proteomes" id="UP000184603"/>
    </source>
</evidence>
<dbReference type="UniPathway" id="UPA00060">
    <property type="reaction ID" value="UER00138"/>
</dbReference>
<dbReference type="SUPFAM" id="SSF53613">
    <property type="entry name" value="Ribokinase-like"/>
    <property type="match status" value="1"/>
</dbReference>
<gene>
    <name evidence="8" type="ORF">SAMN02745220_00057</name>
</gene>
<dbReference type="Pfam" id="PF08543">
    <property type="entry name" value="Phos_pyr_kin"/>
    <property type="match status" value="1"/>
</dbReference>
<dbReference type="InterPro" id="IPR004399">
    <property type="entry name" value="HMP/HMP-P_kinase_dom"/>
</dbReference>
<evidence type="ECO:0000256" key="4">
    <source>
        <dbReference type="ARBA" id="ARBA00022741"/>
    </source>
</evidence>
<dbReference type="GO" id="GO:0009228">
    <property type="term" value="P:thiamine biosynthetic process"/>
    <property type="evidence" value="ECO:0007669"/>
    <property type="project" value="InterPro"/>
</dbReference>
<evidence type="ECO:0000256" key="3">
    <source>
        <dbReference type="ARBA" id="ARBA00022679"/>
    </source>
</evidence>
<feature type="domain" description="Pyridoxamine kinase/Phosphomethylpyrimidine kinase" evidence="7">
    <location>
        <begin position="14"/>
        <end position="262"/>
    </location>
</feature>
<keyword evidence="9" id="KW-1185">Reference proteome</keyword>
<evidence type="ECO:0000256" key="2">
    <source>
        <dbReference type="ARBA" id="ARBA00012135"/>
    </source>
</evidence>
<dbReference type="PANTHER" id="PTHR20858">
    <property type="entry name" value="PHOSPHOMETHYLPYRIMIDINE KINASE"/>
    <property type="match status" value="1"/>
</dbReference>
<sequence>MKSYTRLLTIAGSDSGGGAGIQADLKTFSACGCYGMSGITALTAQNTRGVTAIHPVPLDFLEAQLRAVFDDIGVDAIKIGMLHSAEVISCVAGLLREYNCQRVVLDPVMVATSGDKLIQDDAIQAMKELLFPVVDLITPNIPEAQLLLGRKIENDQQLRGACRDLVTAHSTAVLLKAGHLTGEELQDVLLTAPGATEHVYSSKRLYTKNTHGTGCTLSSAIAAFWGRGLELAEAVGKAETYLHQAIEAGADYVIGDGHGPVHHFHAIWR</sequence>